<keyword evidence="2" id="KW-0325">Glycoprotein</keyword>
<dbReference type="Gene3D" id="3.40.50.1110">
    <property type="entry name" value="SGNH hydrolase"/>
    <property type="match status" value="1"/>
</dbReference>
<organism evidence="4 5">
    <name type="scientific">Forsythia ovata</name>
    <dbReference type="NCBI Taxonomy" id="205694"/>
    <lineage>
        <taxon>Eukaryota</taxon>
        <taxon>Viridiplantae</taxon>
        <taxon>Streptophyta</taxon>
        <taxon>Embryophyta</taxon>
        <taxon>Tracheophyta</taxon>
        <taxon>Spermatophyta</taxon>
        <taxon>Magnoliopsida</taxon>
        <taxon>eudicotyledons</taxon>
        <taxon>Gunneridae</taxon>
        <taxon>Pentapetalae</taxon>
        <taxon>asterids</taxon>
        <taxon>lamiids</taxon>
        <taxon>Lamiales</taxon>
        <taxon>Oleaceae</taxon>
        <taxon>Forsythieae</taxon>
        <taxon>Forsythia</taxon>
    </lineage>
</organism>
<evidence type="ECO:0000256" key="2">
    <source>
        <dbReference type="ARBA" id="ARBA00023180"/>
    </source>
</evidence>
<dbReference type="PANTHER" id="PTHR22835:SF517">
    <property type="entry name" value="GDSL-LIKE LIPASE_ACYLHYDROLASE FAMILY PROTEIN, EXPRESSED"/>
    <property type="match status" value="1"/>
</dbReference>
<evidence type="ECO:0000313" key="5">
    <source>
        <dbReference type="Proteomes" id="UP001604277"/>
    </source>
</evidence>
<keyword evidence="5" id="KW-1185">Reference proteome</keyword>
<dbReference type="AlphaFoldDB" id="A0ABD1PXC5"/>
<dbReference type="Pfam" id="PF00657">
    <property type="entry name" value="Lipase_GDSL"/>
    <property type="match status" value="1"/>
</dbReference>
<proteinExistence type="inferred from homology"/>
<evidence type="ECO:0000313" key="4">
    <source>
        <dbReference type="EMBL" id="KAL2468590.1"/>
    </source>
</evidence>
<gene>
    <name evidence="4" type="ORF">Fot_50166</name>
</gene>
<protein>
    <submittedName>
        <fullName evidence="4">GDSL esterase/lipase-like</fullName>
    </submittedName>
</protein>
<comment type="caution">
    <text evidence="4">The sequence shown here is derived from an EMBL/GenBank/DDBJ whole genome shotgun (WGS) entry which is preliminary data.</text>
</comment>
<reference evidence="5" key="1">
    <citation type="submission" date="2024-07" db="EMBL/GenBank/DDBJ databases">
        <title>Two chromosome-level genome assemblies of Korean endemic species Abeliophyllum distichum and Forsythia ovata (Oleaceae).</title>
        <authorList>
            <person name="Jang H."/>
        </authorList>
    </citation>
    <scope>NUCLEOTIDE SEQUENCE [LARGE SCALE GENOMIC DNA]</scope>
</reference>
<dbReference type="PANTHER" id="PTHR22835">
    <property type="entry name" value="ZINC FINGER FYVE DOMAIN CONTAINING PROTEIN"/>
    <property type="match status" value="1"/>
</dbReference>
<dbReference type="EMBL" id="JBFOLJ010000016">
    <property type="protein sequence ID" value="KAL2468590.1"/>
    <property type="molecule type" value="Genomic_DNA"/>
</dbReference>
<dbReference type="InterPro" id="IPR001087">
    <property type="entry name" value="GDSL"/>
</dbReference>
<evidence type="ECO:0000256" key="1">
    <source>
        <dbReference type="ARBA" id="ARBA00008668"/>
    </source>
</evidence>
<dbReference type="Proteomes" id="UP001604277">
    <property type="component" value="Unassembled WGS sequence"/>
</dbReference>
<comment type="similarity">
    <text evidence="1">Belongs to the 'GDSL' lipolytic enzyme family.</text>
</comment>
<evidence type="ECO:0000256" key="3">
    <source>
        <dbReference type="SAM" id="MobiDB-lite"/>
    </source>
</evidence>
<sequence length="231" mass="25133">MSNKQGQLETLDEGEPPFILVDKSKKRLAKQKGKVQEKLLRQSNGNARASSSTGIDRATATKERLKDILAKLCPISISNALHILPKFPYFDTLNFDKIYQVGDSISDTGNLIRESPIGSLTPFARLPYGETFFKNATGRCSNGLLMIDFIALSSGLPLLKPYKEAEANFSHGVNFAVAGSTALPVETLAAMNVLSPVTTSSLDVQLDWMHSHFNSTFQSQTGLVIHSSGSK</sequence>
<name>A0ABD1PXC5_9LAMI</name>
<feature type="region of interest" description="Disordered" evidence="3">
    <location>
        <begin position="32"/>
        <end position="56"/>
    </location>
</feature>
<dbReference type="InterPro" id="IPR036514">
    <property type="entry name" value="SGNH_hydro_sf"/>
</dbReference>
<accession>A0ABD1PXC5</accession>
<feature type="compositionally biased region" description="Polar residues" evidence="3">
    <location>
        <begin position="41"/>
        <end position="54"/>
    </location>
</feature>